<evidence type="ECO:0000313" key="2">
    <source>
        <dbReference type="Proteomes" id="UP000245431"/>
    </source>
</evidence>
<sequence>MQIQPKTTYRFTKSGNLVRTKSPTDYGGRDNWVVARIDTGKEMIVPGRALIDPNHPDWS</sequence>
<gene>
    <name evidence="1" type="ORF">PVE_R2G0572</name>
</gene>
<dbReference type="AlphaFoldDB" id="A0A1D3K8G1"/>
<dbReference type="EMBL" id="LT599584">
    <property type="protein sequence ID" value="SBW84598.1"/>
    <property type="molecule type" value="Genomic_DNA"/>
</dbReference>
<evidence type="ECO:0000313" key="1">
    <source>
        <dbReference type="EMBL" id="SBW84598.1"/>
    </source>
</evidence>
<organism evidence="1 2">
    <name type="scientific">Pseudomonas veronii 1YdBTEX2</name>
    <dbReference type="NCBI Taxonomy" id="1295141"/>
    <lineage>
        <taxon>Bacteria</taxon>
        <taxon>Pseudomonadati</taxon>
        <taxon>Pseudomonadota</taxon>
        <taxon>Gammaproteobacteria</taxon>
        <taxon>Pseudomonadales</taxon>
        <taxon>Pseudomonadaceae</taxon>
        <taxon>Pseudomonas</taxon>
    </lineage>
</organism>
<protein>
    <submittedName>
        <fullName evidence="1">Uncharacterized protein</fullName>
    </submittedName>
</protein>
<name>A0A1D3K8G1_PSEVE</name>
<reference evidence="2" key="1">
    <citation type="submission" date="2016-07" db="EMBL/GenBank/DDBJ databases">
        <authorList>
            <person name="Florea S."/>
            <person name="Webb J.S."/>
            <person name="Jaromczyk J."/>
            <person name="Schardl C.L."/>
        </authorList>
    </citation>
    <scope>NUCLEOTIDE SEQUENCE [LARGE SCALE GENOMIC DNA]</scope>
    <source>
        <strain evidence="2">1YdBTEX2</strain>
    </source>
</reference>
<proteinExistence type="predicted"/>
<dbReference type="Proteomes" id="UP000245431">
    <property type="component" value="Chromosome PVE_r2"/>
</dbReference>
<accession>A0A1D3K8G1</accession>